<keyword evidence="1" id="KW-0175">Coiled coil</keyword>
<organism evidence="2 3">
    <name type="scientific">Lithospermum erythrorhizon</name>
    <name type="common">Purple gromwell</name>
    <name type="synonym">Lithospermum officinale var. erythrorhizon</name>
    <dbReference type="NCBI Taxonomy" id="34254"/>
    <lineage>
        <taxon>Eukaryota</taxon>
        <taxon>Viridiplantae</taxon>
        <taxon>Streptophyta</taxon>
        <taxon>Embryophyta</taxon>
        <taxon>Tracheophyta</taxon>
        <taxon>Spermatophyta</taxon>
        <taxon>Magnoliopsida</taxon>
        <taxon>eudicotyledons</taxon>
        <taxon>Gunneridae</taxon>
        <taxon>Pentapetalae</taxon>
        <taxon>asterids</taxon>
        <taxon>lamiids</taxon>
        <taxon>Boraginales</taxon>
        <taxon>Boraginaceae</taxon>
        <taxon>Boraginoideae</taxon>
        <taxon>Lithospermeae</taxon>
        <taxon>Lithospermum</taxon>
    </lineage>
</organism>
<gene>
    <name evidence="2" type="ORF">LIER_26466</name>
</gene>
<evidence type="ECO:0008006" key="4">
    <source>
        <dbReference type="Google" id="ProtNLM"/>
    </source>
</evidence>
<dbReference type="EMBL" id="BAABME010008239">
    <property type="protein sequence ID" value="GAA0172694.1"/>
    <property type="molecule type" value="Genomic_DNA"/>
</dbReference>
<comment type="caution">
    <text evidence="2">The sequence shown here is derived from an EMBL/GenBank/DDBJ whole genome shotgun (WGS) entry which is preliminary data.</text>
</comment>
<protein>
    <recommendedName>
        <fullName evidence="4">Tropomyosin</fullName>
    </recommendedName>
</protein>
<feature type="coiled-coil region" evidence="1">
    <location>
        <begin position="26"/>
        <end position="81"/>
    </location>
</feature>
<dbReference type="AlphaFoldDB" id="A0AAV3R8G6"/>
<evidence type="ECO:0000313" key="3">
    <source>
        <dbReference type="Proteomes" id="UP001454036"/>
    </source>
</evidence>
<name>A0AAV3R8G6_LITER</name>
<dbReference type="Proteomes" id="UP001454036">
    <property type="component" value="Unassembled WGS sequence"/>
</dbReference>
<accession>A0AAV3R8G6</accession>
<evidence type="ECO:0000256" key="1">
    <source>
        <dbReference type="SAM" id="Coils"/>
    </source>
</evidence>
<proteinExistence type="predicted"/>
<reference evidence="2 3" key="1">
    <citation type="submission" date="2024-01" db="EMBL/GenBank/DDBJ databases">
        <title>The complete chloroplast genome sequence of Lithospermum erythrorhizon: insights into the phylogenetic relationship among Boraginaceae species and the maternal lineages of purple gromwells.</title>
        <authorList>
            <person name="Okada T."/>
            <person name="Watanabe K."/>
        </authorList>
    </citation>
    <scope>NUCLEOTIDE SEQUENCE [LARGE SCALE GENOMIC DNA]</scope>
</reference>
<evidence type="ECO:0000313" key="2">
    <source>
        <dbReference type="EMBL" id="GAA0172694.1"/>
    </source>
</evidence>
<keyword evidence="3" id="KW-1185">Reference proteome</keyword>
<sequence length="119" mass="13377">MQYPLSSRSIKCCGSRNMELEHVKRCSTLEEDLEKLRSDQASLAKEVEDSRSMVVEATKRAEDAETRALKAETLLKQADAMADRNVAEFKESEERDLLVGTESTVAVTGFVNKFQSEFP</sequence>